<dbReference type="GO" id="GO:0106300">
    <property type="term" value="P:protein-DNA covalent cross-linking repair"/>
    <property type="evidence" value="ECO:0007669"/>
    <property type="project" value="InterPro"/>
</dbReference>
<gene>
    <name evidence="1" type="ORF">EV702DRAFT_1098208</name>
</gene>
<keyword evidence="2" id="KW-1185">Reference proteome</keyword>
<dbReference type="InterPro" id="IPR036590">
    <property type="entry name" value="SRAP-like"/>
</dbReference>
<dbReference type="Pfam" id="PF02586">
    <property type="entry name" value="SRAP"/>
    <property type="match status" value="1"/>
</dbReference>
<proteinExistence type="predicted"/>
<organism evidence="1 2">
    <name type="scientific">Suillus placidus</name>
    <dbReference type="NCBI Taxonomy" id="48579"/>
    <lineage>
        <taxon>Eukaryota</taxon>
        <taxon>Fungi</taxon>
        <taxon>Dikarya</taxon>
        <taxon>Basidiomycota</taxon>
        <taxon>Agaricomycotina</taxon>
        <taxon>Agaricomycetes</taxon>
        <taxon>Agaricomycetidae</taxon>
        <taxon>Boletales</taxon>
        <taxon>Suillineae</taxon>
        <taxon>Suillaceae</taxon>
        <taxon>Suillus</taxon>
    </lineage>
</organism>
<accession>A0A9P6ZW49</accession>
<dbReference type="InterPro" id="IPR003738">
    <property type="entry name" value="SRAP"/>
</dbReference>
<dbReference type="SUPFAM" id="SSF143081">
    <property type="entry name" value="BB1717-like"/>
    <property type="match status" value="1"/>
</dbReference>
<reference evidence="1" key="1">
    <citation type="journal article" date="2020" name="New Phytol.">
        <title>Comparative genomics reveals dynamic genome evolution in host specialist ectomycorrhizal fungi.</title>
        <authorList>
            <person name="Lofgren L.A."/>
            <person name="Nguyen N.H."/>
            <person name="Vilgalys R."/>
            <person name="Ruytinx J."/>
            <person name="Liao H.L."/>
            <person name="Branco S."/>
            <person name="Kuo A."/>
            <person name="LaButti K."/>
            <person name="Lipzen A."/>
            <person name="Andreopoulos W."/>
            <person name="Pangilinan J."/>
            <person name="Riley R."/>
            <person name="Hundley H."/>
            <person name="Na H."/>
            <person name="Barry K."/>
            <person name="Grigoriev I.V."/>
            <person name="Stajich J.E."/>
            <person name="Kennedy P.G."/>
        </authorList>
    </citation>
    <scope>NUCLEOTIDE SEQUENCE</scope>
    <source>
        <strain evidence="1">DOB743</strain>
    </source>
</reference>
<sequence>MLQPRYNIAPNSQAPVIRRGNAFSPDLQMQTLRWGIPYSKLHSKSQQACNARSENIVEGAGMWNKYRSSNRCVVDSQGT</sequence>
<protein>
    <submittedName>
        <fullName evidence="1">Uncharacterized protein</fullName>
    </submittedName>
</protein>
<evidence type="ECO:0000313" key="1">
    <source>
        <dbReference type="EMBL" id="KAG1777865.1"/>
    </source>
</evidence>
<dbReference type="AlphaFoldDB" id="A0A9P6ZW49"/>
<dbReference type="OrthoDB" id="2111841at2759"/>
<dbReference type="GO" id="GO:0003697">
    <property type="term" value="F:single-stranded DNA binding"/>
    <property type="evidence" value="ECO:0007669"/>
    <property type="project" value="InterPro"/>
</dbReference>
<dbReference type="Gene3D" id="3.90.1680.10">
    <property type="entry name" value="SOS response associated peptidase-like"/>
    <property type="match status" value="1"/>
</dbReference>
<dbReference type="EMBL" id="JABBWD010000018">
    <property type="protein sequence ID" value="KAG1777865.1"/>
    <property type="molecule type" value="Genomic_DNA"/>
</dbReference>
<comment type="caution">
    <text evidence="1">The sequence shown here is derived from an EMBL/GenBank/DDBJ whole genome shotgun (WGS) entry which is preliminary data.</text>
</comment>
<name>A0A9P6ZW49_9AGAM</name>
<dbReference type="Proteomes" id="UP000714275">
    <property type="component" value="Unassembled WGS sequence"/>
</dbReference>
<evidence type="ECO:0000313" key="2">
    <source>
        <dbReference type="Proteomes" id="UP000714275"/>
    </source>
</evidence>